<feature type="transmembrane region" description="Helical" evidence="8">
    <location>
        <begin position="37"/>
        <end position="56"/>
    </location>
</feature>
<dbReference type="GO" id="GO:0005886">
    <property type="term" value="C:plasma membrane"/>
    <property type="evidence" value="ECO:0007669"/>
    <property type="project" value="UniProtKB-SubCell"/>
</dbReference>
<comment type="subcellular location">
    <subcellularLocation>
        <location evidence="1">Cell membrane</location>
        <topology evidence="1">Multi-pass membrane protein</topology>
    </subcellularLocation>
</comment>
<protein>
    <submittedName>
        <fullName evidence="9">AI-2E family transporter</fullName>
    </submittedName>
</protein>
<comment type="caution">
    <text evidence="9">The sequence shown here is derived from an EMBL/GenBank/DDBJ whole genome shotgun (WGS) entry which is preliminary data.</text>
</comment>
<dbReference type="PANTHER" id="PTHR21716:SF53">
    <property type="entry name" value="PERMEASE PERM-RELATED"/>
    <property type="match status" value="1"/>
</dbReference>
<keyword evidence="4" id="KW-1003">Cell membrane</keyword>
<feature type="transmembrane region" description="Helical" evidence="8">
    <location>
        <begin position="312"/>
        <end position="343"/>
    </location>
</feature>
<evidence type="ECO:0000313" key="10">
    <source>
        <dbReference type="Proteomes" id="UP000657177"/>
    </source>
</evidence>
<feature type="transmembrane region" description="Helical" evidence="8">
    <location>
        <begin position="220"/>
        <end position="237"/>
    </location>
</feature>
<feature type="transmembrane region" description="Helical" evidence="8">
    <location>
        <begin position="7"/>
        <end position="25"/>
    </location>
</feature>
<gene>
    <name evidence="9" type="ORF">G5B42_02945</name>
</gene>
<keyword evidence="10" id="KW-1185">Reference proteome</keyword>
<dbReference type="InterPro" id="IPR002549">
    <property type="entry name" value="AI-2E-like"/>
</dbReference>
<comment type="similarity">
    <text evidence="2">Belongs to the autoinducer-2 exporter (AI-2E) (TC 2.A.86) family.</text>
</comment>
<keyword evidence="7 8" id="KW-0472">Membrane</keyword>
<dbReference type="GO" id="GO:0055085">
    <property type="term" value="P:transmembrane transport"/>
    <property type="evidence" value="ECO:0007669"/>
    <property type="project" value="TreeGrafter"/>
</dbReference>
<feature type="transmembrane region" description="Helical" evidence="8">
    <location>
        <begin position="68"/>
        <end position="91"/>
    </location>
</feature>
<name>A0A8J6HR30_9FIRM</name>
<keyword evidence="3" id="KW-0813">Transport</keyword>
<evidence type="ECO:0000256" key="7">
    <source>
        <dbReference type="ARBA" id="ARBA00023136"/>
    </source>
</evidence>
<dbReference type="Proteomes" id="UP000657177">
    <property type="component" value="Unassembled WGS sequence"/>
</dbReference>
<sequence length="356" mass="40240">MAMFDNKFFKIAFSILLVLLILYLWKQVHYIYDPLNSVIAVLLTPLLVSIFFYYLLRPIVRFLMKYLRYKVLAILITFLLLAVIIITVSYFGGSIIQKQVKDLTHLFSNYYTSIRNSLRNADNELLAHYFEKYKIEEKLAAFVTRLLTVIQNNFFGFFSKITSTGTVIILIPVIVYYFLKDDHAIYHGLLSLLPAKLRTLGRTILDEVDQTLARYISGQLIVALIEGSLALVGYLIIGLPNALILALTITVTAFIPFIGAILGALPAVLIGITTSFAQAFKVVLVLIVVNQLESNLIAPRLHGSRLKIHPLIVIFFVMAFVTVFGFLGALFAVPFCIVARILYRQIRQYKDAQSAV</sequence>
<dbReference type="AlphaFoldDB" id="A0A8J6HR30"/>
<keyword evidence="6 8" id="KW-1133">Transmembrane helix</keyword>
<evidence type="ECO:0000256" key="3">
    <source>
        <dbReference type="ARBA" id="ARBA00022448"/>
    </source>
</evidence>
<evidence type="ECO:0000256" key="8">
    <source>
        <dbReference type="SAM" id="Phobius"/>
    </source>
</evidence>
<evidence type="ECO:0000256" key="1">
    <source>
        <dbReference type="ARBA" id="ARBA00004651"/>
    </source>
</evidence>
<evidence type="ECO:0000256" key="6">
    <source>
        <dbReference type="ARBA" id="ARBA00022989"/>
    </source>
</evidence>
<feature type="transmembrane region" description="Helical" evidence="8">
    <location>
        <begin position="243"/>
        <end position="262"/>
    </location>
</feature>
<evidence type="ECO:0000256" key="5">
    <source>
        <dbReference type="ARBA" id="ARBA00022692"/>
    </source>
</evidence>
<reference evidence="9" key="1">
    <citation type="submission" date="2020-06" db="EMBL/GenBank/DDBJ databases">
        <title>Novel chitinolytic bacterium.</title>
        <authorList>
            <person name="Ungkulpasvich U."/>
            <person name="Kosugi A."/>
            <person name="Uke A."/>
        </authorList>
    </citation>
    <scope>NUCLEOTIDE SEQUENCE</scope>
    <source>
        <strain evidence="9">UUS1-1</strain>
    </source>
</reference>
<feature type="transmembrane region" description="Helical" evidence="8">
    <location>
        <begin position="154"/>
        <end position="179"/>
    </location>
</feature>
<feature type="transmembrane region" description="Helical" evidence="8">
    <location>
        <begin position="269"/>
        <end position="292"/>
    </location>
</feature>
<dbReference type="PANTHER" id="PTHR21716">
    <property type="entry name" value="TRANSMEMBRANE PROTEIN"/>
    <property type="match status" value="1"/>
</dbReference>
<evidence type="ECO:0000313" key="9">
    <source>
        <dbReference type="EMBL" id="MBA2132501.1"/>
    </source>
</evidence>
<evidence type="ECO:0000256" key="4">
    <source>
        <dbReference type="ARBA" id="ARBA00022475"/>
    </source>
</evidence>
<dbReference type="Pfam" id="PF01594">
    <property type="entry name" value="AI-2E_transport"/>
    <property type="match status" value="1"/>
</dbReference>
<organism evidence="9 10">
    <name type="scientific">Capillibacterium thermochitinicola</name>
    <dbReference type="NCBI Taxonomy" id="2699427"/>
    <lineage>
        <taxon>Bacteria</taxon>
        <taxon>Bacillati</taxon>
        <taxon>Bacillota</taxon>
        <taxon>Capillibacterium</taxon>
    </lineage>
</organism>
<dbReference type="EMBL" id="JAAKDE010000004">
    <property type="protein sequence ID" value="MBA2132501.1"/>
    <property type="molecule type" value="Genomic_DNA"/>
</dbReference>
<proteinExistence type="inferred from homology"/>
<accession>A0A8J6HR30</accession>
<dbReference type="RefSeq" id="WP_181338945.1">
    <property type="nucleotide sequence ID" value="NZ_JAAKDE010000004.1"/>
</dbReference>
<keyword evidence="5 8" id="KW-0812">Transmembrane</keyword>
<evidence type="ECO:0000256" key="2">
    <source>
        <dbReference type="ARBA" id="ARBA00009773"/>
    </source>
</evidence>